<feature type="compositionally biased region" description="Polar residues" evidence="2">
    <location>
        <begin position="178"/>
        <end position="188"/>
    </location>
</feature>
<evidence type="ECO:0000313" key="4">
    <source>
        <dbReference type="Proteomes" id="UP000472372"/>
    </source>
</evidence>
<keyword evidence="1" id="KW-0175">Coiled coil</keyword>
<feature type="compositionally biased region" description="Polar residues" evidence="2">
    <location>
        <begin position="13"/>
        <end position="23"/>
    </location>
</feature>
<feature type="region of interest" description="Disordered" evidence="2">
    <location>
        <begin position="1"/>
        <end position="31"/>
    </location>
</feature>
<gene>
    <name evidence="3" type="ORF">PTTW11_04852</name>
</gene>
<organism evidence="3 4">
    <name type="scientific">Pyrenophora teres f. teres</name>
    <dbReference type="NCBI Taxonomy" id="97479"/>
    <lineage>
        <taxon>Eukaryota</taxon>
        <taxon>Fungi</taxon>
        <taxon>Dikarya</taxon>
        <taxon>Ascomycota</taxon>
        <taxon>Pezizomycotina</taxon>
        <taxon>Dothideomycetes</taxon>
        <taxon>Pleosporomycetidae</taxon>
        <taxon>Pleosporales</taxon>
        <taxon>Pleosporineae</taxon>
        <taxon>Pleosporaceae</taxon>
        <taxon>Pyrenophora</taxon>
    </lineage>
</organism>
<sequence length="657" mass="74519">MAGDLISFDEEVTSSPTSMPSTIHHTRSTHRDSFSELASMMKAKKSYIHTVPPASPPLPLTTSLNGPRPANHIASEGSISSPLARRPRLSESVTQCLVEFELTNLYSFFFEPISEHCQDILAQHQVKNGHEDIFHNSEASMWNIRKPSASRPYKEPFLIPEFELPARNGLTDPPSPPQSLTDSASAFRSEQEPIVRLTKPAYDKMCKSLEDTVKENKELHTSLAAHNRTIEQLRHGDHEMSSQLGKHRYQNEANKAQKSAMGRALGEKETTIQTQQLEIKELMSKISALNAKVEELEGMSEDETNYLRSVIESYRVKHEGADINIASLKSQHRYDLSNLAAIKDQELKSIKTDYQHALAELAATKNQHKHTLDDLSTTKDEFKNALIRLAATKDLELESVKEVHKYALEHASAAKDQEWGEFEQSHQRALSKLAASKDCELEEAQGIIRKLKLDVSELSQQILETPHAQVNSEAQRDCAHEQANGQAKQEKFIRDLRHQLMDERIKVVDLEDEIEVLREKTKQIDIDDLQAKLREKTSECDRHRSHAKTAEARLKHSQERLLHITSNGLSLQGAVHLVKPHADSKLPRTVHSCTECYGKNMECDDNTTCRNCADSNTRCLRWRCSLKHKLGDCPFTPCKFPHDSQGWLMLPQDRPQW</sequence>
<evidence type="ECO:0000256" key="2">
    <source>
        <dbReference type="SAM" id="MobiDB-lite"/>
    </source>
</evidence>
<reference evidence="3" key="1">
    <citation type="submission" date="2021-02" db="EMBL/GenBank/DDBJ databases">
        <authorList>
            <person name="Syme A R."/>
            <person name="Syme A R."/>
            <person name="Moolhuijzen P."/>
        </authorList>
    </citation>
    <scope>NUCLEOTIDE SEQUENCE</scope>
    <source>
        <strain evidence="3">W1-1</strain>
    </source>
</reference>
<accession>A0A776EPP6</accession>
<dbReference type="EMBL" id="HG992980">
    <property type="protein sequence ID" value="CAE7031720.1"/>
    <property type="molecule type" value="Genomic_DNA"/>
</dbReference>
<protein>
    <submittedName>
        <fullName evidence="3">DUF3584 domain containing protein</fullName>
    </submittedName>
</protein>
<feature type="coiled-coil region" evidence="1">
    <location>
        <begin position="272"/>
        <end position="299"/>
    </location>
</feature>
<name>A0A776EPP6_9PLEO</name>
<feature type="coiled-coil region" evidence="1">
    <location>
        <begin position="493"/>
        <end position="546"/>
    </location>
</feature>
<evidence type="ECO:0000256" key="1">
    <source>
        <dbReference type="SAM" id="Coils"/>
    </source>
</evidence>
<evidence type="ECO:0000313" key="3">
    <source>
        <dbReference type="EMBL" id="CAE7031720.1"/>
    </source>
</evidence>
<feature type="region of interest" description="Disordered" evidence="2">
    <location>
        <begin position="166"/>
        <end position="191"/>
    </location>
</feature>
<dbReference type="Proteomes" id="UP000472372">
    <property type="component" value="Chromosome 4"/>
</dbReference>
<proteinExistence type="predicted"/>
<dbReference type="AlphaFoldDB" id="A0A776EPP6"/>